<protein>
    <submittedName>
        <fullName evidence="1">Uncharacterized protein</fullName>
    </submittedName>
</protein>
<sequence length="38" mass="4469">MTVLPSYPWHVSCMPLKMMNLATMNLFQQHDYILNKTA</sequence>
<organism evidence="1">
    <name type="scientific">Arundo donax</name>
    <name type="common">Giant reed</name>
    <name type="synonym">Donax arundinaceus</name>
    <dbReference type="NCBI Taxonomy" id="35708"/>
    <lineage>
        <taxon>Eukaryota</taxon>
        <taxon>Viridiplantae</taxon>
        <taxon>Streptophyta</taxon>
        <taxon>Embryophyta</taxon>
        <taxon>Tracheophyta</taxon>
        <taxon>Spermatophyta</taxon>
        <taxon>Magnoliopsida</taxon>
        <taxon>Liliopsida</taxon>
        <taxon>Poales</taxon>
        <taxon>Poaceae</taxon>
        <taxon>PACMAD clade</taxon>
        <taxon>Arundinoideae</taxon>
        <taxon>Arundineae</taxon>
        <taxon>Arundo</taxon>
    </lineage>
</organism>
<evidence type="ECO:0000313" key="1">
    <source>
        <dbReference type="EMBL" id="JAD70329.1"/>
    </source>
</evidence>
<reference evidence="1" key="1">
    <citation type="submission" date="2014-09" db="EMBL/GenBank/DDBJ databases">
        <authorList>
            <person name="Magalhaes I.L.F."/>
            <person name="Oliveira U."/>
            <person name="Santos F.R."/>
            <person name="Vidigal T.H.D.A."/>
            <person name="Brescovit A.D."/>
            <person name="Santos A.J."/>
        </authorList>
    </citation>
    <scope>NUCLEOTIDE SEQUENCE</scope>
    <source>
        <tissue evidence="1">Shoot tissue taken approximately 20 cm above the soil surface</tissue>
    </source>
</reference>
<reference evidence="1" key="2">
    <citation type="journal article" date="2015" name="Data Brief">
        <title>Shoot transcriptome of the giant reed, Arundo donax.</title>
        <authorList>
            <person name="Barrero R.A."/>
            <person name="Guerrero F.D."/>
            <person name="Moolhuijzen P."/>
            <person name="Goolsby J.A."/>
            <person name="Tidwell J."/>
            <person name="Bellgard S.E."/>
            <person name="Bellgard M.I."/>
        </authorList>
    </citation>
    <scope>NUCLEOTIDE SEQUENCE</scope>
    <source>
        <tissue evidence="1">Shoot tissue taken approximately 20 cm above the soil surface</tissue>
    </source>
</reference>
<name>A0A0A9C207_ARUDO</name>
<accession>A0A0A9C207</accession>
<dbReference type="EMBL" id="GBRH01227566">
    <property type="protein sequence ID" value="JAD70329.1"/>
    <property type="molecule type" value="Transcribed_RNA"/>
</dbReference>
<dbReference type="AlphaFoldDB" id="A0A0A9C207"/>
<proteinExistence type="predicted"/>